<dbReference type="WBParaSite" id="scaffold46048_cov599.g24509">
    <property type="protein sequence ID" value="scaffold46048_cov599.g24509"/>
    <property type="gene ID" value="scaffold46048_cov599.g24509"/>
</dbReference>
<dbReference type="Proteomes" id="UP000887561">
    <property type="component" value="Unplaced"/>
</dbReference>
<organism evidence="1 2">
    <name type="scientific">Meloidogyne javanica</name>
    <name type="common">Root-knot nematode worm</name>
    <dbReference type="NCBI Taxonomy" id="6303"/>
    <lineage>
        <taxon>Eukaryota</taxon>
        <taxon>Metazoa</taxon>
        <taxon>Ecdysozoa</taxon>
        <taxon>Nematoda</taxon>
        <taxon>Chromadorea</taxon>
        <taxon>Rhabditida</taxon>
        <taxon>Tylenchina</taxon>
        <taxon>Tylenchomorpha</taxon>
        <taxon>Tylenchoidea</taxon>
        <taxon>Meloidogynidae</taxon>
        <taxon>Meloidogyninae</taxon>
        <taxon>Meloidogyne</taxon>
        <taxon>Meloidogyne incognita group</taxon>
    </lineage>
</organism>
<reference evidence="2" key="1">
    <citation type="submission" date="2022-11" db="UniProtKB">
        <authorList>
            <consortium name="WormBaseParasite"/>
        </authorList>
    </citation>
    <scope>IDENTIFICATION</scope>
</reference>
<evidence type="ECO:0000313" key="1">
    <source>
        <dbReference type="Proteomes" id="UP000887561"/>
    </source>
</evidence>
<name>A0A915MLN4_MELJA</name>
<proteinExistence type="predicted"/>
<keyword evidence="1" id="KW-1185">Reference proteome</keyword>
<accession>A0A915MLN4</accession>
<evidence type="ECO:0000313" key="2">
    <source>
        <dbReference type="WBParaSite" id="scaffold46048_cov599.g24509"/>
    </source>
</evidence>
<protein>
    <submittedName>
        <fullName evidence="2">Uncharacterized protein</fullName>
    </submittedName>
</protein>
<sequence>EEHRKVNRADSLKAVLWAQSSLRGEPKHFNVSTINEEETIKSHDTIEKGIENSQQKKQHRPIVNKRSIKMSQKHSTAIGTPSEVAMLNYAAILINVHKCRQEYEDFVGGAGGRIVGRMI</sequence>
<dbReference type="AlphaFoldDB" id="A0A915MLN4"/>